<accession>A0A9Q0F6M6</accession>
<dbReference type="PANTHER" id="PTHR33710">
    <property type="entry name" value="BNAC02G09200D PROTEIN"/>
    <property type="match status" value="1"/>
</dbReference>
<proteinExistence type="predicted"/>
<dbReference type="Gene3D" id="3.60.10.10">
    <property type="entry name" value="Endonuclease/exonuclease/phosphatase"/>
    <property type="match status" value="1"/>
</dbReference>
<dbReference type="GO" id="GO:0003824">
    <property type="term" value="F:catalytic activity"/>
    <property type="evidence" value="ECO:0007669"/>
    <property type="project" value="InterPro"/>
</dbReference>
<reference evidence="2" key="2">
    <citation type="journal article" date="2023" name="Plants (Basel)">
        <title>Annotation of the Turnera subulata (Passifloraceae) Draft Genome Reveals the S-Locus Evolved after the Divergence of Turneroideae from Passifloroideae in a Stepwise Manner.</title>
        <authorList>
            <person name="Henning P.M."/>
            <person name="Roalson E.H."/>
            <person name="Mir W."/>
            <person name="McCubbin A.G."/>
            <person name="Shore J.S."/>
        </authorList>
    </citation>
    <scope>NUCLEOTIDE SEQUENCE</scope>
    <source>
        <strain evidence="2">F60SS</strain>
    </source>
</reference>
<dbReference type="InterPro" id="IPR036691">
    <property type="entry name" value="Endo/exonu/phosph_ase_sf"/>
</dbReference>
<dbReference type="InterPro" id="IPR005135">
    <property type="entry name" value="Endo/exonuclease/phosphatase"/>
</dbReference>
<organism evidence="2 3">
    <name type="scientific">Turnera subulata</name>
    <dbReference type="NCBI Taxonomy" id="218843"/>
    <lineage>
        <taxon>Eukaryota</taxon>
        <taxon>Viridiplantae</taxon>
        <taxon>Streptophyta</taxon>
        <taxon>Embryophyta</taxon>
        <taxon>Tracheophyta</taxon>
        <taxon>Spermatophyta</taxon>
        <taxon>Magnoliopsida</taxon>
        <taxon>eudicotyledons</taxon>
        <taxon>Gunneridae</taxon>
        <taxon>Pentapetalae</taxon>
        <taxon>rosids</taxon>
        <taxon>fabids</taxon>
        <taxon>Malpighiales</taxon>
        <taxon>Passifloraceae</taxon>
        <taxon>Turnera</taxon>
    </lineage>
</organism>
<dbReference type="EMBL" id="JAKUCV010006991">
    <property type="protein sequence ID" value="KAJ4825140.1"/>
    <property type="molecule type" value="Genomic_DNA"/>
</dbReference>
<dbReference type="OrthoDB" id="1750980at2759"/>
<protein>
    <recommendedName>
        <fullName evidence="1">Endonuclease/exonuclease/phosphatase domain-containing protein</fullName>
    </recommendedName>
</protein>
<dbReference type="SUPFAM" id="SSF56219">
    <property type="entry name" value="DNase I-like"/>
    <property type="match status" value="1"/>
</dbReference>
<keyword evidence="3" id="KW-1185">Reference proteome</keyword>
<sequence length="187" mass="21355">MDGNSSSFLFTAVYGCPKESWRRYLWRNLEALAETIKEPWLVAGDFNAVLEGAERRTRSGRPGQANSLFVDCLLKTNLLDVGFAGCTFTWKSGIQRARLDRFLCNSVWCTQFPEASVLHLPRVGSNHCPILIRNGSSPPPIANCPFRFQAAWLTHQDFPQFVSENWNNSMDLYDSVQEFTTRARKWN</sequence>
<name>A0A9Q0F6M6_9ROSI</name>
<dbReference type="Pfam" id="PF03372">
    <property type="entry name" value="Exo_endo_phos"/>
    <property type="match status" value="1"/>
</dbReference>
<evidence type="ECO:0000313" key="3">
    <source>
        <dbReference type="Proteomes" id="UP001141552"/>
    </source>
</evidence>
<evidence type="ECO:0000259" key="1">
    <source>
        <dbReference type="Pfam" id="PF03372"/>
    </source>
</evidence>
<gene>
    <name evidence="2" type="ORF">Tsubulata_008675</name>
</gene>
<feature type="domain" description="Endonuclease/exonuclease/phosphatase" evidence="1">
    <location>
        <begin position="14"/>
        <end position="122"/>
    </location>
</feature>
<evidence type="ECO:0000313" key="2">
    <source>
        <dbReference type="EMBL" id="KAJ4825140.1"/>
    </source>
</evidence>
<dbReference type="Proteomes" id="UP001141552">
    <property type="component" value="Unassembled WGS sequence"/>
</dbReference>
<dbReference type="PANTHER" id="PTHR33710:SF71">
    <property type="entry name" value="ENDONUCLEASE_EXONUCLEASE_PHOSPHATASE DOMAIN-CONTAINING PROTEIN"/>
    <property type="match status" value="1"/>
</dbReference>
<dbReference type="AlphaFoldDB" id="A0A9Q0F6M6"/>
<comment type="caution">
    <text evidence="2">The sequence shown here is derived from an EMBL/GenBank/DDBJ whole genome shotgun (WGS) entry which is preliminary data.</text>
</comment>
<reference evidence="2" key="1">
    <citation type="submission" date="2022-02" db="EMBL/GenBank/DDBJ databases">
        <authorList>
            <person name="Henning P.M."/>
            <person name="McCubbin A.G."/>
            <person name="Shore J.S."/>
        </authorList>
    </citation>
    <scope>NUCLEOTIDE SEQUENCE</scope>
    <source>
        <strain evidence="2">F60SS</strain>
        <tissue evidence="2">Leaves</tissue>
    </source>
</reference>